<sequence>MVLQVCSLALICGAQFCSMWVVAIISSIKKKELYVFFVGDFPE</sequence>
<geneLocation type="chloroplast" evidence="1"/>
<dbReference type="GeneID" id="5048474"/>
<dbReference type="AlphaFoldDB" id="A4QM36"/>
<organism evidence="1">
    <name type="scientific">Pinus koraiensis</name>
    <name type="common">Korean pine</name>
    <dbReference type="NCBI Taxonomy" id="88728"/>
    <lineage>
        <taxon>Eukaryota</taxon>
        <taxon>Viridiplantae</taxon>
        <taxon>Streptophyta</taxon>
        <taxon>Embryophyta</taxon>
        <taxon>Tracheophyta</taxon>
        <taxon>Spermatophyta</taxon>
        <taxon>Pinopsida</taxon>
        <taxon>Pinidae</taxon>
        <taxon>Conifers I</taxon>
        <taxon>Pinales</taxon>
        <taxon>Pinaceae</taxon>
        <taxon>Pinus</taxon>
        <taxon>Pinus subgen. Strobus</taxon>
    </lineage>
</organism>
<dbReference type="RefSeq" id="YP_001152119.1">
    <property type="nucleotide sequence ID" value="NC_004677.2"/>
</dbReference>
<reference evidence="1" key="1">
    <citation type="submission" date="2007-04" db="EMBL/GenBank/DDBJ databases">
        <authorList>
            <person name="Noh E.W."/>
            <person name="Lee J.S."/>
            <person name="Choi Y.I."/>
            <person name="Han M.S."/>
            <person name="Yi Y.S."/>
            <person name="Han S.U."/>
        </authorList>
    </citation>
    <scope>NUCLEOTIDE SEQUENCE</scope>
</reference>
<proteinExistence type="predicted"/>
<protein>
    <submittedName>
        <fullName evidence="1">ORF43g</fullName>
    </submittedName>
</protein>
<accession>A4QM36</accession>
<dbReference type="EMBL" id="AY228468">
    <property type="protein sequence ID" value="ABP35365.1"/>
    <property type="molecule type" value="Genomic_DNA"/>
</dbReference>
<keyword evidence="1" id="KW-0934">Plastid</keyword>
<name>A4QM36_PINKO</name>
<evidence type="ECO:0000313" key="1">
    <source>
        <dbReference type="EMBL" id="ABP35365.1"/>
    </source>
</evidence>
<keyword evidence="1" id="KW-0150">Chloroplast</keyword>